<feature type="region of interest" description="Disordered" evidence="2">
    <location>
        <begin position="195"/>
        <end position="222"/>
    </location>
</feature>
<feature type="compositionally biased region" description="Polar residues" evidence="2">
    <location>
        <begin position="86"/>
        <end position="98"/>
    </location>
</feature>
<proteinExistence type="predicted"/>
<reference evidence="4" key="1">
    <citation type="submission" date="2011-07" db="EMBL/GenBank/DDBJ databases">
        <authorList>
            <consortium name="Caenorhabditis brenneri Sequencing and Analysis Consortium"/>
            <person name="Wilson R.K."/>
        </authorList>
    </citation>
    <scope>NUCLEOTIDE SEQUENCE [LARGE SCALE GENOMIC DNA]</scope>
    <source>
        <strain evidence="4">PB2801</strain>
    </source>
</reference>
<evidence type="ECO:0000256" key="2">
    <source>
        <dbReference type="SAM" id="MobiDB-lite"/>
    </source>
</evidence>
<feature type="coiled-coil region" evidence="1">
    <location>
        <begin position="474"/>
        <end position="515"/>
    </location>
</feature>
<feature type="compositionally biased region" description="Polar residues" evidence="2">
    <location>
        <begin position="197"/>
        <end position="216"/>
    </location>
</feature>
<name>G0MA53_CAEBE</name>
<keyword evidence="4" id="KW-1185">Reference proteome</keyword>
<dbReference type="AlphaFoldDB" id="G0MA53"/>
<organism evidence="4">
    <name type="scientific">Caenorhabditis brenneri</name>
    <name type="common">Nematode worm</name>
    <dbReference type="NCBI Taxonomy" id="135651"/>
    <lineage>
        <taxon>Eukaryota</taxon>
        <taxon>Metazoa</taxon>
        <taxon>Ecdysozoa</taxon>
        <taxon>Nematoda</taxon>
        <taxon>Chromadorea</taxon>
        <taxon>Rhabditida</taxon>
        <taxon>Rhabditina</taxon>
        <taxon>Rhabditomorpha</taxon>
        <taxon>Rhabditoidea</taxon>
        <taxon>Rhabditidae</taxon>
        <taxon>Peloderinae</taxon>
        <taxon>Caenorhabditis</taxon>
    </lineage>
</organism>
<sequence length="523" mass="59516">MGAKDSKPRSMENHGQFCDAVFPYIDKLIDEMEKSEHLEISTEDRKSKKQCVIKVKFNCSDEFYSDDLSSPTLRSLKRDDKIESDPTPTLSGTAGKTTTKNDSDWKKVEEILEERIKTDIKKIDNYDPSSQTLNESALEPDGYLATLDYDIAKPRLTDLEKRKTGLSWNKIFGSKRYSKMKATGNSVFYDQDPVSLDPNTDTTDFNSLLSSTSSDNGGIDHQPKLLDLEELTLEPDPMNTVSADLEIETPDAPSAKKEAPCEPDLNLRIADLEFPPIETEPTLTFLNDMLKGLSLRPPAEDTLEDNSVEEALQNEYQEFVDSVPVVDIPVATIFVETSSPVTEPFIPKDDSSEEQGAFQDQHQSLQLPFFNSAKESLWNSLVSTKTNEKFFIPEEDEEEFLNLSKKQKDDLAILLRCPHEYDSSTEEITQKSQIVTVVSPETMQNPLLPQPSSSYSGYEDKFASLERISQEELAIKLAEQDRLYEEKLNELKRKRKEKNEDAQEEIQAIRESQKERVRMVYHK</sequence>
<dbReference type="InParanoid" id="G0MA53"/>
<protein>
    <submittedName>
        <fullName evidence="3">Uncharacterized protein</fullName>
    </submittedName>
</protein>
<dbReference type="Proteomes" id="UP000008068">
    <property type="component" value="Unassembled WGS sequence"/>
</dbReference>
<feature type="region of interest" description="Disordered" evidence="2">
    <location>
        <begin position="62"/>
        <end position="104"/>
    </location>
</feature>
<evidence type="ECO:0000313" key="3">
    <source>
        <dbReference type="EMBL" id="EGT30715.1"/>
    </source>
</evidence>
<dbReference type="EMBL" id="GL379787">
    <property type="protein sequence ID" value="EGT30715.1"/>
    <property type="molecule type" value="Genomic_DNA"/>
</dbReference>
<dbReference type="HOGENOM" id="CLU_520959_0_0_1"/>
<keyword evidence="1" id="KW-0175">Coiled coil</keyword>
<evidence type="ECO:0000313" key="4">
    <source>
        <dbReference type="Proteomes" id="UP000008068"/>
    </source>
</evidence>
<evidence type="ECO:0000256" key="1">
    <source>
        <dbReference type="SAM" id="Coils"/>
    </source>
</evidence>
<accession>G0MA53</accession>
<gene>
    <name evidence="3" type="ORF">CAEBREN_07954</name>
</gene>